<dbReference type="AlphaFoldDB" id="A0A5P1EA61"/>
<organism evidence="2 3">
    <name type="scientific">Asparagus officinalis</name>
    <name type="common">Garden asparagus</name>
    <dbReference type="NCBI Taxonomy" id="4686"/>
    <lineage>
        <taxon>Eukaryota</taxon>
        <taxon>Viridiplantae</taxon>
        <taxon>Streptophyta</taxon>
        <taxon>Embryophyta</taxon>
        <taxon>Tracheophyta</taxon>
        <taxon>Spermatophyta</taxon>
        <taxon>Magnoliopsida</taxon>
        <taxon>Liliopsida</taxon>
        <taxon>Asparagales</taxon>
        <taxon>Asparagaceae</taxon>
        <taxon>Asparagoideae</taxon>
        <taxon>Asparagus</taxon>
    </lineage>
</organism>
<feature type="compositionally biased region" description="Polar residues" evidence="1">
    <location>
        <begin position="59"/>
        <end position="74"/>
    </location>
</feature>
<feature type="compositionally biased region" description="Polar residues" evidence="1">
    <location>
        <begin position="34"/>
        <end position="46"/>
    </location>
</feature>
<feature type="region of interest" description="Disordered" evidence="1">
    <location>
        <begin position="1"/>
        <end position="90"/>
    </location>
</feature>
<name>A0A5P1EA61_ASPOF</name>
<dbReference type="Gramene" id="ONK62742">
    <property type="protein sequence ID" value="ONK62742"/>
    <property type="gene ID" value="A4U43_C07F7670"/>
</dbReference>
<keyword evidence="3" id="KW-1185">Reference proteome</keyword>
<reference evidence="3" key="1">
    <citation type="journal article" date="2017" name="Nat. Commun.">
        <title>The asparagus genome sheds light on the origin and evolution of a young Y chromosome.</title>
        <authorList>
            <person name="Harkess A."/>
            <person name="Zhou J."/>
            <person name="Xu C."/>
            <person name="Bowers J.E."/>
            <person name="Van der Hulst R."/>
            <person name="Ayyampalayam S."/>
            <person name="Mercati F."/>
            <person name="Riccardi P."/>
            <person name="McKain M.R."/>
            <person name="Kakrana A."/>
            <person name="Tang H."/>
            <person name="Ray J."/>
            <person name="Groenendijk J."/>
            <person name="Arikit S."/>
            <person name="Mathioni S.M."/>
            <person name="Nakano M."/>
            <person name="Shan H."/>
            <person name="Telgmann-Rauber A."/>
            <person name="Kanno A."/>
            <person name="Yue Z."/>
            <person name="Chen H."/>
            <person name="Li W."/>
            <person name="Chen Y."/>
            <person name="Xu X."/>
            <person name="Zhang Y."/>
            <person name="Luo S."/>
            <person name="Chen H."/>
            <person name="Gao J."/>
            <person name="Mao Z."/>
            <person name="Pires J.C."/>
            <person name="Luo M."/>
            <person name="Kudrna D."/>
            <person name="Wing R.A."/>
            <person name="Meyers B.C."/>
            <person name="Yi K."/>
            <person name="Kong H."/>
            <person name="Lavrijsen P."/>
            <person name="Sunseri F."/>
            <person name="Falavigna A."/>
            <person name="Ye Y."/>
            <person name="Leebens-Mack J.H."/>
            <person name="Chen G."/>
        </authorList>
    </citation>
    <scope>NUCLEOTIDE SEQUENCE [LARGE SCALE GENOMIC DNA]</scope>
    <source>
        <strain evidence="3">cv. DH0086</strain>
    </source>
</reference>
<feature type="compositionally biased region" description="Basic and acidic residues" evidence="1">
    <location>
        <begin position="20"/>
        <end position="33"/>
    </location>
</feature>
<dbReference type="Proteomes" id="UP000243459">
    <property type="component" value="Chromosome 7"/>
</dbReference>
<gene>
    <name evidence="2" type="ORF">A4U43_C07F7670</name>
</gene>
<evidence type="ECO:0000313" key="3">
    <source>
        <dbReference type="Proteomes" id="UP000243459"/>
    </source>
</evidence>
<proteinExistence type="predicted"/>
<protein>
    <submittedName>
        <fullName evidence="2">Uncharacterized protein</fullName>
    </submittedName>
</protein>
<evidence type="ECO:0000313" key="2">
    <source>
        <dbReference type="EMBL" id="ONK62742.1"/>
    </source>
</evidence>
<evidence type="ECO:0000256" key="1">
    <source>
        <dbReference type="SAM" id="MobiDB-lite"/>
    </source>
</evidence>
<accession>A0A5P1EA61</accession>
<dbReference type="EMBL" id="CM007387">
    <property type="protein sequence ID" value="ONK62742.1"/>
    <property type="molecule type" value="Genomic_DNA"/>
</dbReference>
<sequence>MGDSLAHSSHENASDAVAQKSREENNSEVKDESSNTIGNPEAAQSSDVEKTIPMAARPKTSQPDTDSSKNSGNLIQAGGKESGDITAEPTPGVLELNDWDQGICELDNGFKNSVELPIPEIQADEDMDIQSAAWVETEHKGGSASHDSSLPDLSVSPELASAAALSNRRAWHSLSQYLQVDNNELEIIEWGKAFYSRRSWVYLLVNYFHEAM</sequence>